<organism evidence="1 2">
    <name type="scientific">Flavobacterium bomense</name>
    <dbReference type="NCBI Taxonomy" id="2497483"/>
    <lineage>
        <taxon>Bacteria</taxon>
        <taxon>Pseudomonadati</taxon>
        <taxon>Bacteroidota</taxon>
        <taxon>Flavobacteriia</taxon>
        <taxon>Flavobacteriales</taxon>
        <taxon>Flavobacteriaceae</taxon>
        <taxon>Flavobacterium</taxon>
    </lineage>
</organism>
<protein>
    <submittedName>
        <fullName evidence="1">Uncharacterized protein</fullName>
    </submittedName>
</protein>
<reference evidence="1 2" key="1">
    <citation type="submission" date="2018-12" db="EMBL/GenBank/DDBJ databases">
        <title>Flavobacterium sp. nov., isolated from glacier ice.</title>
        <authorList>
            <person name="Liu Q."/>
            <person name="Xin Y.-H."/>
        </authorList>
    </citation>
    <scope>NUCLEOTIDE SEQUENCE [LARGE SCALE GENOMIC DNA]</scope>
    <source>
        <strain evidence="1 2">RB1N8</strain>
    </source>
</reference>
<dbReference type="RefSeq" id="WP_126562926.1">
    <property type="nucleotide sequence ID" value="NZ_RYDJ01000020.1"/>
</dbReference>
<proteinExistence type="predicted"/>
<dbReference type="EMBL" id="RYDJ01000020">
    <property type="protein sequence ID" value="RTZ02046.1"/>
    <property type="molecule type" value="Genomic_DNA"/>
</dbReference>
<evidence type="ECO:0000313" key="1">
    <source>
        <dbReference type="EMBL" id="RTZ02046.1"/>
    </source>
</evidence>
<sequence>MIEKRISSLEFDEALKLIAAYKLQLMHELKENVLVDNINIQNDVNEKTFKALKIYYQLYYKIELNWDDLAVMEISLLKSIDYNKMAFVKGFGFISLFNFKELMISCSILKEEEYCQLKKRYR</sequence>
<keyword evidence="2" id="KW-1185">Reference proteome</keyword>
<comment type="caution">
    <text evidence="1">The sequence shown here is derived from an EMBL/GenBank/DDBJ whole genome shotgun (WGS) entry which is preliminary data.</text>
</comment>
<gene>
    <name evidence="1" type="ORF">EKL98_14010</name>
</gene>
<dbReference type="AlphaFoldDB" id="A0A3S0PFT7"/>
<name>A0A3S0PFT7_9FLAO</name>
<accession>A0A3S0PFT7</accession>
<evidence type="ECO:0000313" key="2">
    <source>
        <dbReference type="Proteomes" id="UP000280825"/>
    </source>
</evidence>
<dbReference type="Proteomes" id="UP000280825">
    <property type="component" value="Unassembled WGS sequence"/>
</dbReference>